<evidence type="ECO:0000313" key="3">
    <source>
        <dbReference type="Proteomes" id="UP000002945"/>
    </source>
</evidence>
<reference evidence="2 3" key="1">
    <citation type="journal article" date="2011" name="J. Bacteriol.">
        <title>Genome sequence of the algicidal bacterium Kordia algicida OT-1.</title>
        <authorList>
            <person name="Lee H.S."/>
            <person name="Kang S.G."/>
            <person name="Kwon K.K."/>
            <person name="Lee J.H."/>
            <person name="Kim S.J."/>
        </authorList>
    </citation>
    <scope>NUCLEOTIDE SEQUENCE [LARGE SCALE GENOMIC DNA]</scope>
    <source>
        <strain evidence="2 3">OT-1</strain>
    </source>
</reference>
<protein>
    <submittedName>
        <fullName evidence="2">Uncharacterized protein</fullName>
    </submittedName>
</protein>
<evidence type="ECO:0000313" key="2">
    <source>
        <dbReference type="EMBL" id="EDP96439.1"/>
    </source>
</evidence>
<dbReference type="AlphaFoldDB" id="A9DVM0"/>
<sequence>MKLLGSVLLLLMTFSVYAQNYSLIDRADALLEAEKPNYKKVERLLKRAKKKDYGFCGNARFSALSKIDFVEAKMLYLKSEYAACLSFLDSDDVWIAQKSSDSLKVLTLIKIHGKETIKKLIEKDAARVITRTSDYEYKDICINLDTINYNFCFRDQEDAFDYKKEVTIAEIIRKTNFYQLLYDSKPITKQPKT</sequence>
<comment type="caution">
    <text evidence="2">The sequence shown here is derived from an EMBL/GenBank/DDBJ whole genome shotgun (WGS) entry which is preliminary data.</text>
</comment>
<dbReference type="EMBL" id="ABIB01000004">
    <property type="protein sequence ID" value="EDP96439.1"/>
    <property type="molecule type" value="Genomic_DNA"/>
</dbReference>
<keyword evidence="3" id="KW-1185">Reference proteome</keyword>
<dbReference type="HOGENOM" id="CLU_1407149_0_0_10"/>
<accession>A9DVM0</accession>
<organism evidence="2 3">
    <name type="scientific">Kordia algicida OT-1</name>
    <dbReference type="NCBI Taxonomy" id="391587"/>
    <lineage>
        <taxon>Bacteria</taxon>
        <taxon>Pseudomonadati</taxon>
        <taxon>Bacteroidota</taxon>
        <taxon>Flavobacteriia</taxon>
        <taxon>Flavobacteriales</taxon>
        <taxon>Flavobacteriaceae</taxon>
        <taxon>Kordia</taxon>
    </lineage>
</organism>
<dbReference type="OrthoDB" id="9554502at2"/>
<dbReference type="Proteomes" id="UP000002945">
    <property type="component" value="Unassembled WGS sequence"/>
</dbReference>
<feature type="chain" id="PRO_5002737644" evidence="1">
    <location>
        <begin position="19"/>
        <end position="193"/>
    </location>
</feature>
<keyword evidence="1" id="KW-0732">Signal</keyword>
<gene>
    <name evidence="2" type="ORF">KAOT1_03482</name>
</gene>
<feature type="signal peptide" evidence="1">
    <location>
        <begin position="1"/>
        <end position="18"/>
    </location>
</feature>
<name>A9DVM0_9FLAO</name>
<evidence type="ECO:0000256" key="1">
    <source>
        <dbReference type="SAM" id="SignalP"/>
    </source>
</evidence>
<dbReference type="RefSeq" id="WP_007093269.1">
    <property type="nucleotide sequence ID" value="NZ_CP142125.1"/>
</dbReference>
<dbReference type="eggNOG" id="ENOG502ZXYR">
    <property type="taxonomic scope" value="Bacteria"/>
</dbReference>
<proteinExistence type="predicted"/>